<dbReference type="VEuPathDB" id="VectorBase:LLONM1_000086"/>
<keyword evidence="2" id="KW-1133">Transmembrane helix</keyword>
<protein>
    <recommendedName>
        <fullName evidence="3">Ig-like domain-containing protein</fullName>
    </recommendedName>
</protein>
<dbReference type="InterPro" id="IPR007110">
    <property type="entry name" value="Ig-like_dom"/>
</dbReference>
<dbReference type="PROSITE" id="PS50835">
    <property type="entry name" value="IG_LIKE"/>
    <property type="match status" value="1"/>
</dbReference>
<feature type="domain" description="Ig-like" evidence="3">
    <location>
        <begin position="419"/>
        <end position="505"/>
    </location>
</feature>
<dbReference type="PANTHER" id="PTHR33538:SF1">
    <property type="entry name" value="PROTEIN BRAMBLEBERRY"/>
    <property type="match status" value="1"/>
</dbReference>
<reference evidence="5" key="3">
    <citation type="submission" date="2020-05" db="UniProtKB">
        <authorList>
            <consortium name="EnsemblMetazoa"/>
        </authorList>
    </citation>
    <scope>IDENTIFICATION</scope>
    <source>
        <strain evidence="5">Jacobina</strain>
    </source>
</reference>
<evidence type="ECO:0000256" key="2">
    <source>
        <dbReference type="SAM" id="Phobius"/>
    </source>
</evidence>
<evidence type="ECO:0000256" key="1">
    <source>
        <dbReference type="SAM" id="MobiDB-lite"/>
    </source>
</evidence>
<keyword evidence="2" id="KW-0472">Membrane</keyword>
<sequence length="521" mass="59980">FPNLLTCNGHCINFVTISFRYFLYFLLIVSFLNVVNTQGVLEYITELIWSKPQYSESAVHRQERQEPLEENVPKILYEVTPHETIFLEEALALSGAKTITNLDRCQHRVVLKLRKNCGKMNEEELGKLSIMLLNCHRLIEGQNLLECSETMTLRDCTALLDSAEIYNSYQLMFTRAKAICIVVGQLQYRAWAESAVNKLSSYAQEQLKISDQLVEEQKNLNDAIDSSNQRIIENEKEILRFIDHIRIKYMTSIKEVSLKSTMLQEVQVQKFENILIEFNKLSTRISNVETTLEADLKELHENSGKITKDIIAVNTNLLQQIQQVSMQYRENLNTLEEIQTVIEGLFVIINQWKDDIGRNGKWIEDNLGEISIYKIIYHIGFLLMGMIILSFIQVDGLSRILFVSITIGNALCDVYTEMGMSLPALLSTLVCIIGGKYLAMHISWNKFLQEFGGTTTEEEHKIPSTRRYQRDSPTTSSRSSTHKERQFTCTAVNSQGSLCQNSTFENSLFCQIHSLRQRYDR</sequence>
<accession>A0A1B0CNI2</accession>
<organism evidence="5 6">
    <name type="scientific">Lutzomyia longipalpis</name>
    <name type="common">Sand fly</name>
    <dbReference type="NCBI Taxonomy" id="7200"/>
    <lineage>
        <taxon>Eukaryota</taxon>
        <taxon>Metazoa</taxon>
        <taxon>Ecdysozoa</taxon>
        <taxon>Arthropoda</taxon>
        <taxon>Hexapoda</taxon>
        <taxon>Insecta</taxon>
        <taxon>Pterygota</taxon>
        <taxon>Neoptera</taxon>
        <taxon>Endopterygota</taxon>
        <taxon>Diptera</taxon>
        <taxon>Nematocera</taxon>
        <taxon>Psychodoidea</taxon>
        <taxon>Psychodidae</taxon>
        <taxon>Lutzomyia</taxon>
        <taxon>Lutzomyia</taxon>
    </lineage>
</organism>
<dbReference type="EMBL" id="GITU01004095">
    <property type="protein sequence ID" value="MBC1172798.1"/>
    <property type="molecule type" value="Transcribed_RNA"/>
</dbReference>
<dbReference type="InterPro" id="IPR040346">
    <property type="entry name" value="GEX1/Brambleberry"/>
</dbReference>
<evidence type="ECO:0000313" key="6">
    <source>
        <dbReference type="Proteomes" id="UP000092461"/>
    </source>
</evidence>
<dbReference type="AlphaFoldDB" id="A0A1B0CNI2"/>
<proteinExistence type="predicted"/>
<dbReference type="EnsemblMetazoa" id="LLOJ006304-RA">
    <property type="protein sequence ID" value="LLOJ006304-PA"/>
    <property type="gene ID" value="LLOJ006304"/>
</dbReference>
<dbReference type="Proteomes" id="UP000092461">
    <property type="component" value="Unassembled WGS sequence"/>
</dbReference>
<reference evidence="4" key="2">
    <citation type="journal article" date="2020" name="BMC">
        <title>Leishmania infection induces a limited differential gene expression in the sand fly midgut.</title>
        <authorList>
            <person name="Coutinho-Abreu I.V."/>
            <person name="Serafim T.D."/>
            <person name="Meneses C."/>
            <person name="Kamhawi S."/>
            <person name="Oliveira F."/>
            <person name="Valenzuela J.G."/>
        </authorList>
    </citation>
    <scope>NUCLEOTIDE SEQUENCE</scope>
    <source>
        <strain evidence="4">Jacobina</strain>
        <tissue evidence="4">Midgut</tissue>
    </source>
</reference>
<feature type="region of interest" description="Disordered" evidence="1">
    <location>
        <begin position="458"/>
        <end position="483"/>
    </location>
</feature>
<name>A0A1B0CNI2_LUTLO</name>
<feature type="transmembrane region" description="Helical" evidence="2">
    <location>
        <begin position="375"/>
        <end position="394"/>
    </location>
</feature>
<reference evidence="6" key="1">
    <citation type="submission" date="2012-05" db="EMBL/GenBank/DDBJ databases">
        <title>Whole Genome Assembly of Lutzomyia longipalpis.</title>
        <authorList>
            <person name="Richards S."/>
            <person name="Qu C."/>
            <person name="Dillon R."/>
            <person name="Worley K."/>
            <person name="Scherer S."/>
            <person name="Batterton M."/>
            <person name="Taylor A."/>
            <person name="Hawes A."/>
            <person name="Hernandez B."/>
            <person name="Kovar C."/>
            <person name="Mandapat C."/>
            <person name="Pham C."/>
            <person name="Qu C."/>
            <person name="Jing C."/>
            <person name="Bess C."/>
            <person name="Bandaranaike D."/>
            <person name="Ngo D."/>
            <person name="Ongeri F."/>
            <person name="Arias F."/>
            <person name="Lara F."/>
            <person name="Weissenberger G."/>
            <person name="Kamau G."/>
            <person name="Han H."/>
            <person name="Shen H."/>
            <person name="Dinh H."/>
            <person name="Khalil I."/>
            <person name="Jones J."/>
            <person name="Shafer J."/>
            <person name="Jayaseelan J."/>
            <person name="Quiroz J."/>
            <person name="Blankenburg K."/>
            <person name="Nguyen L."/>
            <person name="Jackson L."/>
            <person name="Francisco L."/>
            <person name="Tang L.-Y."/>
            <person name="Pu L.-L."/>
            <person name="Perales L."/>
            <person name="Lorensuhewa L."/>
            <person name="Munidasa M."/>
            <person name="Coyle M."/>
            <person name="Taylor M."/>
            <person name="Puazo M."/>
            <person name="Firestine M."/>
            <person name="Scheel M."/>
            <person name="Javaid M."/>
            <person name="Wang M."/>
            <person name="Li M."/>
            <person name="Tabassum N."/>
            <person name="Saada N."/>
            <person name="Osuji N."/>
            <person name="Aqrawi P."/>
            <person name="Fu Q."/>
            <person name="Thornton R."/>
            <person name="Raj R."/>
            <person name="Goodspeed R."/>
            <person name="Mata R."/>
            <person name="Najjar R."/>
            <person name="Gubbala S."/>
            <person name="Lee S."/>
            <person name="Denson S."/>
            <person name="Patil S."/>
            <person name="Macmil S."/>
            <person name="Qi S."/>
            <person name="Matskevitch T."/>
            <person name="Palculict T."/>
            <person name="Mathew T."/>
            <person name="Vee V."/>
            <person name="Velamala V."/>
            <person name="Korchina V."/>
            <person name="Cai W."/>
            <person name="Liu W."/>
            <person name="Dai W."/>
            <person name="Zou X."/>
            <person name="Zhu Y."/>
            <person name="Zhang Y."/>
            <person name="Wu Y.-Q."/>
            <person name="Xin Y."/>
            <person name="Nazarath L."/>
            <person name="Kovar C."/>
            <person name="Han Y."/>
            <person name="Muzny D."/>
            <person name="Gibbs R."/>
        </authorList>
    </citation>
    <scope>NUCLEOTIDE SEQUENCE [LARGE SCALE GENOMIC DNA]</scope>
    <source>
        <strain evidence="6">Jacobina</strain>
    </source>
</reference>
<dbReference type="EMBL" id="AJWK01020377">
    <property type="status" value="NOT_ANNOTATED_CDS"/>
    <property type="molecule type" value="Genomic_DNA"/>
</dbReference>
<dbReference type="PANTHER" id="PTHR33538">
    <property type="entry name" value="PROTEIN GAMETE EXPRESSED 1"/>
    <property type="match status" value="1"/>
</dbReference>
<feature type="transmembrane region" description="Helical" evidence="2">
    <location>
        <begin position="12"/>
        <end position="35"/>
    </location>
</feature>
<keyword evidence="2" id="KW-0812">Transmembrane</keyword>
<evidence type="ECO:0000313" key="4">
    <source>
        <dbReference type="EMBL" id="MBC1172798.1"/>
    </source>
</evidence>
<evidence type="ECO:0000259" key="3">
    <source>
        <dbReference type="PROSITE" id="PS50835"/>
    </source>
</evidence>
<evidence type="ECO:0000313" key="5">
    <source>
        <dbReference type="EnsemblMetazoa" id="LLOJ006304-PA"/>
    </source>
</evidence>
<dbReference type="EMBL" id="AJWK01020376">
    <property type="status" value="NOT_ANNOTATED_CDS"/>
    <property type="molecule type" value="Genomic_DNA"/>
</dbReference>
<feature type="transmembrane region" description="Helical" evidence="2">
    <location>
        <begin position="420"/>
        <end position="439"/>
    </location>
</feature>
<dbReference type="VEuPathDB" id="VectorBase:LLOJ006304"/>
<keyword evidence="6" id="KW-1185">Reference proteome</keyword>